<keyword evidence="17" id="KW-1185">Reference proteome</keyword>
<evidence type="ECO:0000256" key="8">
    <source>
        <dbReference type="ARBA" id="ARBA00023203"/>
    </source>
</evidence>
<evidence type="ECO:0000259" key="13">
    <source>
        <dbReference type="PROSITE" id="PS50030"/>
    </source>
</evidence>
<reference evidence="16 17" key="1">
    <citation type="submission" date="2015-10" db="EMBL/GenBank/DDBJ databases">
        <title>Full genome of DAOMC 229536 Phialocephala scopiformis, a fungal endophyte of spruce producing the potent anti-insectan compound rugulosin.</title>
        <authorList>
            <consortium name="DOE Joint Genome Institute"/>
            <person name="Walker A.K."/>
            <person name="Frasz S.L."/>
            <person name="Seifert K.A."/>
            <person name="Miller J.D."/>
            <person name="Mondo S.J."/>
            <person name="Labutti K."/>
            <person name="Lipzen A."/>
            <person name="Dockter R."/>
            <person name="Kennedy M."/>
            <person name="Grigoriev I.V."/>
            <person name="Spatafora J.W."/>
        </authorList>
    </citation>
    <scope>NUCLEOTIDE SEQUENCE [LARGE SCALE GENOMIC DNA]</scope>
    <source>
        <strain evidence="16 17">CBS 120377</strain>
    </source>
</reference>
<feature type="coiled-coil region" evidence="11">
    <location>
        <begin position="676"/>
        <end position="703"/>
    </location>
</feature>
<feature type="non-terminal residue" evidence="16">
    <location>
        <position position="1"/>
    </location>
</feature>
<dbReference type="OrthoDB" id="524326at2759"/>
<feature type="compositionally biased region" description="Polar residues" evidence="12">
    <location>
        <begin position="844"/>
        <end position="856"/>
    </location>
</feature>
<evidence type="ECO:0000256" key="7">
    <source>
        <dbReference type="ARBA" id="ARBA00023054"/>
    </source>
</evidence>
<dbReference type="Pfam" id="PF00627">
    <property type="entry name" value="UBA"/>
    <property type="match status" value="1"/>
</dbReference>
<dbReference type="InterPro" id="IPR009060">
    <property type="entry name" value="UBA-like_sf"/>
</dbReference>
<dbReference type="InterPro" id="IPR000261">
    <property type="entry name" value="EH_dom"/>
</dbReference>
<proteinExistence type="predicted"/>
<feature type="compositionally biased region" description="Polar residues" evidence="12">
    <location>
        <begin position="808"/>
        <end position="819"/>
    </location>
</feature>
<dbReference type="GO" id="GO:0005886">
    <property type="term" value="C:plasma membrane"/>
    <property type="evidence" value="ECO:0007669"/>
    <property type="project" value="UniProtKB-SubCell"/>
</dbReference>
<evidence type="ECO:0000259" key="15">
    <source>
        <dbReference type="PROSITE" id="PS50222"/>
    </source>
</evidence>
<dbReference type="PROSITE" id="PS50030">
    <property type="entry name" value="UBA"/>
    <property type="match status" value="1"/>
</dbReference>
<keyword evidence="6" id="KW-0967">Endosome</keyword>
<dbReference type="InterPro" id="IPR011992">
    <property type="entry name" value="EF-hand-dom_pair"/>
</dbReference>
<dbReference type="Pfam" id="PF12763">
    <property type="entry name" value="EH"/>
    <property type="match status" value="3"/>
</dbReference>
<feature type="domain" description="EF-hand" evidence="15">
    <location>
        <begin position="322"/>
        <end position="357"/>
    </location>
</feature>
<feature type="region of interest" description="Disordered" evidence="12">
    <location>
        <begin position="539"/>
        <end position="565"/>
    </location>
</feature>
<feature type="region of interest" description="Disordered" evidence="12">
    <location>
        <begin position="84"/>
        <end position="138"/>
    </location>
</feature>
<evidence type="ECO:0000256" key="10">
    <source>
        <dbReference type="ARBA" id="ARBA00025194"/>
    </source>
</evidence>
<feature type="compositionally biased region" description="Polar residues" evidence="12">
    <location>
        <begin position="1055"/>
        <end position="1066"/>
    </location>
</feature>
<evidence type="ECO:0000313" key="17">
    <source>
        <dbReference type="Proteomes" id="UP000070700"/>
    </source>
</evidence>
<evidence type="ECO:0000256" key="4">
    <source>
        <dbReference type="ARBA" id="ARBA00011159"/>
    </source>
</evidence>
<evidence type="ECO:0000256" key="2">
    <source>
        <dbReference type="ARBA" id="ARBA00004134"/>
    </source>
</evidence>
<comment type="subunit">
    <text evidence="4">Component of the PAN1 actin cytoskeleton-regulatory complex.</text>
</comment>
<evidence type="ECO:0000256" key="11">
    <source>
        <dbReference type="SAM" id="Coils"/>
    </source>
</evidence>
<dbReference type="CDD" id="cd00052">
    <property type="entry name" value="EH"/>
    <property type="match status" value="3"/>
</dbReference>
<feature type="domain" description="UBA" evidence="13">
    <location>
        <begin position="1281"/>
        <end position="1321"/>
    </location>
</feature>
<dbReference type="GO" id="GO:0016197">
    <property type="term" value="P:endosomal transport"/>
    <property type="evidence" value="ECO:0007669"/>
    <property type="project" value="TreeGrafter"/>
</dbReference>
<keyword evidence="9" id="KW-0206">Cytoskeleton</keyword>
<dbReference type="STRING" id="149040.A0A132B891"/>
<dbReference type="GO" id="GO:0010008">
    <property type="term" value="C:endosome membrane"/>
    <property type="evidence" value="ECO:0007669"/>
    <property type="project" value="UniProtKB-SubCell"/>
</dbReference>
<feature type="region of interest" description="Disordered" evidence="12">
    <location>
        <begin position="358"/>
        <end position="399"/>
    </location>
</feature>
<dbReference type="RefSeq" id="XP_018062981.1">
    <property type="nucleotide sequence ID" value="XM_018210110.1"/>
</dbReference>
<gene>
    <name evidence="16" type="ORF">LY89DRAFT_599682</name>
</gene>
<name>A0A132B891_MOLSC</name>
<feature type="region of interest" description="Disordered" evidence="12">
    <location>
        <begin position="412"/>
        <end position="518"/>
    </location>
</feature>
<evidence type="ECO:0000259" key="14">
    <source>
        <dbReference type="PROSITE" id="PS50031"/>
    </source>
</evidence>
<dbReference type="InterPro" id="IPR015940">
    <property type="entry name" value="UBA"/>
</dbReference>
<feature type="domain" description="EH" evidence="14">
    <location>
        <begin position="10"/>
        <end position="86"/>
    </location>
</feature>
<feature type="compositionally biased region" description="Low complexity" evidence="12">
    <location>
        <begin position="1246"/>
        <end position="1256"/>
    </location>
</feature>
<keyword evidence="9" id="KW-0963">Cytoplasm</keyword>
<dbReference type="GeneID" id="28819836"/>
<feature type="compositionally biased region" description="Low complexity" evidence="12">
    <location>
        <begin position="1088"/>
        <end position="1097"/>
    </location>
</feature>
<feature type="compositionally biased region" description="Polar residues" evidence="12">
    <location>
        <begin position="1194"/>
        <end position="1223"/>
    </location>
</feature>
<feature type="region of interest" description="Disordered" evidence="12">
    <location>
        <begin position="248"/>
        <end position="281"/>
    </location>
</feature>
<dbReference type="PANTHER" id="PTHR11216:SF170">
    <property type="entry name" value="DYNAMIN ASSOCIATED PROTEIN 160, ISOFORM D"/>
    <property type="match status" value="1"/>
</dbReference>
<dbReference type="InParanoid" id="A0A132B891"/>
<feature type="compositionally biased region" description="Polar residues" evidence="12">
    <location>
        <begin position="919"/>
        <end position="935"/>
    </location>
</feature>
<feature type="compositionally biased region" description="Polar residues" evidence="12">
    <location>
        <begin position="1112"/>
        <end position="1125"/>
    </location>
</feature>
<feature type="domain" description="EH" evidence="14">
    <location>
        <begin position="142"/>
        <end position="232"/>
    </location>
</feature>
<keyword evidence="5" id="KW-0254">Endocytosis</keyword>
<feature type="compositionally biased region" description="Polar residues" evidence="12">
    <location>
        <begin position="426"/>
        <end position="442"/>
    </location>
</feature>
<evidence type="ECO:0000256" key="3">
    <source>
        <dbReference type="ARBA" id="ARBA00004413"/>
    </source>
</evidence>
<feature type="compositionally biased region" description="Pro residues" evidence="12">
    <location>
        <begin position="112"/>
        <end position="122"/>
    </location>
</feature>
<feature type="compositionally biased region" description="Low complexity" evidence="12">
    <location>
        <begin position="969"/>
        <end position="990"/>
    </location>
</feature>
<evidence type="ECO:0000256" key="6">
    <source>
        <dbReference type="ARBA" id="ARBA00022753"/>
    </source>
</evidence>
<feature type="compositionally biased region" description="Polar residues" evidence="12">
    <location>
        <begin position="539"/>
        <end position="562"/>
    </location>
</feature>
<dbReference type="Gene3D" id="1.10.287.1490">
    <property type="match status" value="1"/>
</dbReference>
<feature type="domain" description="EF-hand" evidence="15">
    <location>
        <begin position="174"/>
        <end position="209"/>
    </location>
</feature>
<feature type="compositionally biased region" description="Polar residues" evidence="12">
    <location>
        <begin position="1038"/>
        <end position="1048"/>
    </location>
</feature>
<keyword evidence="7 11" id="KW-0175">Coiled coil</keyword>
<dbReference type="Gene3D" id="1.10.8.10">
    <property type="entry name" value="DNA helicase RuvA subunit, C-terminal domain"/>
    <property type="match status" value="1"/>
</dbReference>
<dbReference type="InterPro" id="IPR002048">
    <property type="entry name" value="EF_hand_dom"/>
</dbReference>
<dbReference type="PROSITE" id="PS50031">
    <property type="entry name" value="EH"/>
    <property type="match status" value="3"/>
</dbReference>
<dbReference type="SUPFAM" id="SSF46934">
    <property type="entry name" value="UBA-like"/>
    <property type="match status" value="1"/>
</dbReference>
<dbReference type="GO" id="GO:0005509">
    <property type="term" value="F:calcium ion binding"/>
    <property type="evidence" value="ECO:0007669"/>
    <property type="project" value="InterPro"/>
</dbReference>
<evidence type="ECO:0000313" key="16">
    <source>
        <dbReference type="EMBL" id="KUJ08626.1"/>
    </source>
</evidence>
<evidence type="ECO:0000256" key="5">
    <source>
        <dbReference type="ARBA" id="ARBA00022583"/>
    </source>
</evidence>
<dbReference type="Gene3D" id="1.10.238.10">
    <property type="entry name" value="EF-hand"/>
    <property type="match status" value="3"/>
</dbReference>
<dbReference type="KEGG" id="psco:LY89DRAFT_599682"/>
<feature type="compositionally biased region" description="Acidic residues" evidence="12">
    <location>
        <begin position="1144"/>
        <end position="1165"/>
    </location>
</feature>
<accession>A0A132B891</accession>
<comment type="subcellular location">
    <subcellularLocation>
        <location evidence="3">Cell membrane</location>
        <topology evidence="3">Peripheral membrane protein</topology>
        <orientation evidence="3">Cytoplasmic side</orientation>
    </subcellularLocation>
    <subcellularLocation>
        <location evidence="2">Cytoplasm</location>
        <location evidence="2">Cytoskeleton</location>
        <location evidence="2">Actin patch</location>
    </subcellularLocation>
    <subcellularLocation>
        <location evidence="1">Endosome membrane</location>
        <topology evidence="1">Peripheral membrane protein</topology>
        <orientation evidence="1">Cytoplasmic side</orientation>
    </subcellularLocation>
</comment>
<feature type="compositionally biased region" description="Polar residues" evidence="12">
    <location>
        <begin position="472"/>
        <end position="483"/>
    </location>
</feature>
<dbReference type="PROSITE" id="PS50222">
    <property type="entry name" value="EF_HAND_2"/>
    <property type="match status" value="2"/>
</dbReference>
<dbReference type="GO" id="GO:0030479">
    <property type="term" value="C:actin cortical patch"/>
    <property type="evidence" value="ECO:0007669"/>
    <property type="project" value="UniProtKB-SubCell"/>
</dbReference>
<feature type="compositionally biased region" description="Acidic residues" evidence="12">
    <location>
        <begin position="1001"/>
        <end position="1020"/>
    </location>
</feature>
<dbReference type="Proteomes" id="UP000070700">
    <property type="component" value="Unassembled WGS sequence"/>
</dbReference>
<organism evidence="16 17">
    <name type="scientific">Mollisia scopiformis</name>
    <name type="common">Conifer needle endophyte fungus</name>
    <name type="synonym">Phialocephala scopiformis</name>
    <dbReference type="NCBI Taxonomy" id="149040"/>
    <lineage>
        <taxon>Eukaryota</taxon>
        <taxon>Fungi</taxon>
        <taxon>Dikarya</taxon>
        <taxon>Ascomycota</taxon>
        <taxon>Pezizomycotina</taxon>
        <taxon>Leotiomycetes</taxon>
        <taxon>Helotiales</taxon>
        <taxon>Mollisiaceae</taxon>
        <taxon>Mollisia</taxon>
    </lineage>
</organism>
<sequence>APNLNLTPEEKRLFGQLFRQADSDSVGVVTGEVAVKFFEKTRLEPRVLGEIWQIADKENRGFLTPTGFGVVLRLIAHAQAGRDPTPELALKPGPLPKFDGISGSAPGMSPTIQPPPGPPPSALQPQASGSGPIRVPPLTPEKAGQYAALFEKSGASNGVLPGEQARSIFERSALPNEILGRIWNLADTEQKGSLQVNEFVIAMHLLASFKVGALRALPNVLPAGLYEAAARRPPSRQSSGAGAMSAIPRQFSGAPRTGSPLSRPAFAPPPQQFPQASGSAGDWAITPADKAKFDNIYNGLDRTNRGFITGDEAVPFFSESKLPEEALASIWDLADINSAGHLTRDEFAVAMYLIRQQRGKRDGRESLPATLPPNLIPPSMRNQVRPAPLPTAPAFDAPQTMPKSAAEDLFGLDALSSSPGPAPVQDPQSTGGSGSFGINRQVTGDPFGAPLTPTSPAQLSPQHSTLFKPFLPTSSFGQSITHQGTGGSNSSGPSLQRSFQPQSSSATEDLLGDNDPEISKRLTNETTELANLSNQVGNLSKQMQDVQGQRASSQNELTQASTQKREFETRLAQLRSLYEQEVKDVKSLEERLAASRAETKKLQTDIAMLEGTYGDLQNQHRQIVIALQADQQENANLKERMRVVNAEITQMKPTLEKLRSDARQQKGLVAINKKQLATNEGERDKLKAEAEDLNKSIKEDTETLAAAAAAAKVQSPPPAERSAVVSPAPSTMSANNPFFRRHPSSGDIPTSPFSASPAVNDRSFENVFGPSFAAATEPPPATSFKSEALPVRQQTTGGSVFPTPSPPNQTSREITSTSELPPPPPESRQINSSFLPFPSHEDSVTSSRQVSAPNSRSGEDTGADTPTNYMGMTPTGSSAAGPTETARAVSPSVDRKSNASPAGLEPPQDAIPGAFPGDSHSNIVATPTGGSTLSEQAAADPFALNKAPERTGTAKDDFDAAFAGFGNTAKAQERSNTGNSSASGSANVAGFNKEFPPIAELENDDESDSNDEGGGFDDDFAPASPGHGRKPSGDKAVTATQPTSTLNDTLAVRPTINTQASAQSMGSNPPPASAQTSPPAYNKAVSPADQAQSQAQQYIGLLPSREVPTPTSPEQNTSTATSSTPFGVPQVSSQPVPPAKIPFDDDFDDFDDLEDAKEGSADDDFANISNHERGGLDDFNPMFDSPPASKGQEHSTQSNGFGTSNAFGDFTSSPSTTQPPLATQAVNDSHDWDAIFAGLDEPVPAPAEAPKTEPAPTMNNGTSAATAERPQIGRALTEAGVHDDPILKNLTGMGYPRNDALAALEKYDYSLERAANYLASQS</sequence>
<dbReference type="SMART" id="SM00054">
    <property type="entry name" value="EFh"/>
    <property type="match status" value="3"/>
</dbReference>
<feature type="region of interest" description="Disordered" evidence="12">
    <location>
        <begin position="710"/>
        <end position="757"/>
    </location>
</feature>
<dbReference type="FunCoup" id="A0A132B891">
    <property type="interactions" value="311"/>
</dbReference>
<feature type="compositionally biased region" description="Polar residues" evidence="12">
    <location>
        <begin position="490"/>
        <end position="507"/>
    </location>
</feature>
<dbReference type="PANTHER" id="PTHR11216">
    <property type="entry name" value="EH DOMAIN"/>
    <property type="match status" value="1"/>
</dbReference>
<feature type="region of interest" description="Disordered" evidence="12">
    <location>
        <begin position="1242"/>
        <end position="1267"/>
    </location>
</feature>
<comment type="function">
    <text evidence="10">Component of the PAN1 actin cytoskeleton-regulatory complex required for the internalization of endosomes during actin-coupled endocytosis. The complex links the site of endocytosis to the cell membrane-associated actin cytoskeleton. Mediates uptake of external molecules and vacuolar degradation of plasma membrane proteins. Plays a role in the proper organization of the cell membrane-associated actin cytoskeleton and promotes its destabilization.</text>
</comment>
<dbReference type="SMART" id="SM00165">
    <property type="entry name" value="UBA"/>
    <property type="match status" value="1"/>
</dbReference>
<dbReference type="GO" id="GO:0003779">
    <property type="term" value="F:actin binding"/>
    <property type="evidence" value="ECO:0007669"/>
    <property type="project" value="UniProtKB-KW"/>
</dbReference>
<feature type="compositionally biased region" description="Polar residues" evidence="12">
    <location>
        <begin position="864"/>
        <end position="880"/>
    </location>
</feature>
<dbReference type="SMART" id="SM00027">
    <property type="entry name" value="EH"/>
    <property type="match status" value="3"/>
</dbReference>
<dbReference type="GO" id="GO:0006897">
    <property type="term" value="P:endocytosis"/>
    <property type="evidence" value="ECO:0007669"/>
    <property type="project" value="UniProtKB-KW"/>
</dbReference>
<feature type="compositionally biased region" description="Polar residues" evidence="12">
    <location>
        <begin position="452"/>
        <end position="465"/>
    </location>
</feature>
<dbReference type="EMBL" id="KQ947435">
    <property type="protein sequence ID" value="KUJ08626.1"/>
    <property type="molecule type" value="Genomic_DNA"/>
</dbReference>
<dbReference type="SUPFAM" id="SSF47473">
    <property type="entry name" value="EF-hand"/>
    <property type="match status" value="3"/>
</dbReference>
<feature type="domain" description="EH" evidence="14">
    <location>
        <begin position="289"/>
        <end position="382"/>
    </location>
</feature>
<feature type="region of interest" description="Disordered" evidence="12">
    <location>
        <begin position="969"/>
        <end position="1223"/>
    </location>
</feature>
<evidence type="ECO:0000256" key="12">
    <source>
        <dbReference type="SAM" id="MobiDB-lite"/>
    </source>
</evidence>
<evidence type="ECO:0000256" key="9">
    <source>
        <dbReference type="ARBA" id="ARBA00023212"/>
    </source>
</evidence>
<protein>
    <submittedName>
        <fullName evidence="16">Uncharacterized protein</fullName>
    </submittedName>
</protein>
<keyword evidence="8" id="KW-0009">Actin-binding</keyword>
<evidence type="ECO:0000256" key="1">
    <source>
        <dbReference type="ARBA" id="ARBA00004125"/>
    </source>
</evidence>
<feature type="region of interest" description="Disordered" evidence="12">
    <location>
        <begin position="770"/>
        <end position="952"/>
    </location>
</feature>